<comment type="caution">
    <text evidence="1">The sequence shown here is derived from an EMBL/GenBank/DDBJ whole genome shotgun (WGS) entry which is preliminary data.</text>
</comment>
<protein>
    <submittedName>
        <fullName evidence="1">Uncharacterized protein</fullName>
    </submittedName>
</protein>
<feature type="non-terminal residue" evidence="1">
    <location>
        <position position="1"/>
    </location>
</feature>
<reference evidence="1" key="1">
    <citation type="journal article" date="2015" name="Nature">
        <title>Complex archaea that bridge the gap between prokaryotes and eukaryotes.</title>
        <authorList>
            <person name="Spang A."/>
            <person name="Saw J.H."/>
            <person name="Jorgensen S.L."/>
            <person name="Zaremba-Niedzwiedzka K."/>
            <person name="Martijn J."/>
            <person name="Lind A.E."/>
            <person name="van Eijk R."/>
            <person name="Schleper C."/>
            <person name="Guy L."/>
            <person name="Ettema T.J."/>
        </authorList>
    </citation>
    <scope>NUCLEOTIDE SEQUENCE</scope>
</reference>
<proteinExistence type="predicted"/>
<gene>
    <name evidence="1" type="ORF">LCGC14_1704150</name>
</gene>
<evidence type="ECO:0000313" key="1">
    <source>
        <dbReference type="EMBL" id="KKM14628.1"/>
    </source>
</evidence>
<dbReference type="AlphaFoldDB" id="A0A0F9JXL3"/>
<dbReference type="EMBL" id="LAZR01015103">
    <property type="protein sequence ID" value="KKM14628.1"/>
    <property type="molecule type" value="Genomic_DNA"/>
</dbReference>
<sequence length="75" mass="8705">DELWALTKTVVSARRYANQPDRLPLRHSGACMNYGRACEYLGICSGYDTPESNKWRRRAQIHEELFNHHSSPITE</sequence>
<organism evidence="1">
    <name type="scientific">marine sediment metagenome</name>
    <dbReference type="NCBI Taxonomy" id="412755"/>
    <lineage>
        <taxon>unclassified sequences</taxon>
        <taxon>metagenomes</taxon>
        <taxon>ecological metagenomes</taxon>
    </lineage>
</organism>
<accession>A0A0F9JXL3</accession>
<name>A0A0F9JXL3_9ZZZZ</name>